<dbReference type="PROSITE" id="PS50929">
    <property type="entry name" value="ABC_TM1F"/>
    <property type="match status" value="1"/>
</dbReference>
<keyword evidence="3" id="KW-0547">Nucleotide-binding</keyword>
<keyword evidence="11" id="KW-1185">Reference proteome</keyword>
<evidence type="ECO:0000256" key="4">
    <source>
        <dbReference type="ARBA" id="ARBA00022840"/>
    </source>
</evidence>
<protein>
    <submittedName>
        <fullName evidence="10">ABC transporter ATP-binding protein</fullName>
    </submittedName>
</protein>
<feature type="transmembrane region" description="Helical" evidence="7">
    <location>
        <begin position="73"/>
        <end position="91"/>
    </location>
</feature>
<dbReference type="PROSITE" id="PS50893">
    <property type="entry name" value="ABC_TRANSPORTER_2"/>
    <property type="match status" value="1"/>
</dbReference>
<evidence type="ECO:0000256" key="5">
    <source>
        <dbReference type="ARBA" id="ARBA00022989"/>
    </source>
</evidence>
<evidence type="ECO:0000259" key="9">
    <source>
        <dbReference type="PROSITE" id="PS50929"/>
    </source>
</evidence>
<evidence type="ECO:0000313" key="10">
    <source>
        <dbReference type="EMBL" id="GAA4726623.1"/>
    </source>
</evidence>
<comment type="subcellular location">
    <subcellularLocation>
        <location evidence="1">Cell membrane</location>
        <topology evidence="1">Multi-pass membrane protein</topology>
    </subcellularLocation>
</comment>
<accession>A0ABP8YEM1</accession>
<comment type="caution">
    <text evidence="10">The sequence shown here is derived from an EMBL/GenBank/DDBJ whole genome shotgun (WGS) entry which is preliminary data.</text>
</comment>
<keyword evidence="4 10" id="KW-0067">ATP-binding</keyword>
<evidence type="ECO:0000259" key="8">
    <source>
        <dbReference type="PROSITE" id="PS50893"/>
    </source>
</evidence>
<evidence type="ECO:0000256" key="3">
    <source>
        <dbReference type="ARBA" id="ARBA00022741"/>
    </source>
</evidence>
<dbReference type="InterPro" id="IPR011527">
    <property type="entry name" value="ABC1_TM_dom"/>
</dbReference>
<dbReference type="Gene3D" id="1.20.1560.10">
    <property type="entry name" value="ABC transporter type 1, transmembrane domain"/>
    <property type="match status" value="1"/>
</dbReference>
<dbReference type="SUPFAM" id="SSF90123">
    <property type="entry name" value="ABC transporter transmembrane region"/>
    <property type="match status" value="1"/>
</dbReference>
<evidence type="ECO:0000256" key="1">
    <source>
        <dbReference type="ARBA" id="ARBA00004651"/>
    </source>
</evidence>
<dbReference type="InterPro" id="IPR003439">
    <property type="entry name" value="ABC_transporter-like_ATP-bd"/>
</dbReference>
<proteinExistence type="predicted"/>
<feature type="domain" description="ABC transmembrane type-1" evidence="9">
    <location>
        <begin position="43"/>
        <end position="315"/>
    </location>
</feature>
<evidence type="ECO:0000313" key="11">
    <source>
        <dbReference type="Proteomes" id="UP001500556"/>
    </source>
</evidence>
<evidence type="ECO:0000256" key="7">
    <source>
        <dbReference type="SAM" id="Phobius"/>
    </source>
</evidence>
<name>A0ABP8YEM1_9MICO</name>
<dbReference type="EMBL" id="BAABLO010000011">
    <property type="protein sequence ID" value="GAA4726623.1"/>
    <property type="molecule type" value="Genomic_DNA"/>
</dbReference>
<dbReference type="InterPro" id="IPR003593">
    <property type="entry name" value="AAA+_ATPase"/>
</dbReference>
<keyword evidence="5 7" id="KW-1133">Transmembrane helix</keyword>
<feature type="transmembrane region" description="Helical" evidence="7">
    <location>
        <begin position="152"/>
        <end position="185"/>
    </location>
</feature>
<evidence type="ECO:0000256" key="6">
    <source>
        <dbReference type="ARBA" id="ARBA00023136"/>
    </source>
</evidence>
<evidence type="ECO:0000256" key="2">
    <source>
        <dbReference type="ARBA" id="ARBA00022692"/>
    </source>
</evidence>
<dbReference type="PANTHER" id="PTHR43394:SF1">
    <property type="entry name" value="ATP-BINDING CASSETTE SUB-FAMILY B MEMBER 10, MITOCHONDRIAL"/>
    <property type="match status" value="1"/>
</dbReference>
<dbReference type="InterPro" id="IPR039421">
    <property type="entry name" value="Type_1_exporter"/>
</dbReference>
<dbReference type="SUPFAM" id="SSF52540">
    <property type="entry name" value="P-loop containing nucleoside triphosphate hydrolases"/>
    <property type="match status" value="1"/>
</dbReference>
<keyword evidence="6 7" id="KW-0472">Membrane</keyword>
<keyword evidence="2 7" id="KW-0812">Transmembrane</keyword>
<sequence length="603" mass="63773">MNTDPTRRTLPVADSRAVWAHTRELMGTHRRLLAQVLGLHAMAALAALAAPWLVGRLVDEVSGHGTRGAVDRLALSLAAAVVAQTGLTWAARRLSFILGETVFAELREQFVARAVNLPLSTVERAGTGDLVARTTNDVEALSHVVRFGIPSLFVATMTVAMTVVASLFTSPLASLAILAGLPFYWFSTRRYLRHAASGYLWERATYAELNGVVAETVDGARTIDALSLAPVRRRRFHEALAECYRAERYTLGLRLRWFPSVVFGYSVPTAAAVLWGGWLAVNGNITAGAATAVTLYVHQMVGPLDEVLSWLDEIQVGATSLARVIGVGAVPADRTASGEHPDGSDLTVDDVRYAYREGHDVLHGVSLGLRPGERLAVVGPSGAGKSTLGRLMAGVDGPREGRIDVGGVPLVDLELAELRGEVALVTQEHHVFVGSLADNLLLARPGASRSDLEEALDAVDALAWAAGLPDGLDTVVGSGGFALNEAQSQQLALARLVLADPHTLVLDEATSLLDPRAARHLERSLAAVVEGRTVVAIAHRLHTAHDADRVAVVEDGLVSEIGTHDELVAAGGAYAALWASWRDESPAATGAVAGSGENAHEDA</sequence>
<dbReference type="Gene3D" id="3.40.50.300">
    <property type="entry name" value="P-loop containing nucleotide triphosphate hydrolases"/>
    <property type="match status" value="1"/>
</dbReference>
<dbReference type="PANTHER" id="PTHR43394">
    <property type="entry name" value="ATP-DEPENDENT PERMEASE MDL1, MITOCHONDRIAL"/>
    <property type="match status" value="1"/>
</dbReference>
<dbReference type="Proteomes" id="UP001500556">
    <property type="component" value="Unassembled WGS sequence"/>
</dbReference>
<organism evidence="10 11">
    <name type="scientific">Pedococcus ginsenosidimutans</name>
    <dbReference type="NCBI Taxonomy" id="490570"/>
    <lineage>
        <taxon>Bacteria</taxon>
        <taxon>Bacillati</taxon>
        <taxon>Actinomycetota</taxon>
        <taxon>Actinomycetes</taxon>
        <taxon>Micrococcales</taxon>
        <taxon>Intrasporangiaceae</taxon>
        <taxon>Pedococcus</taxon>
    </lineage>
</organism>
<feature type="domain" description="ABC transporter" evidence="8">
    <location>
        <begin position="346"/>
        <end position="580"/>
    </location>
</feature>
<dbReference type="GO" id="GO:0005524">
    <property type="term" value="F:ATP binding"/>
    <property type="evidence" value="ECO:0007669"/>
    <property type="project" value="UniProtKB-KW"/>
</dbReference>
<dbReference type="InterPro" id="IPR027417">
    <property type="entry name" value="P-loop_NTPase"/>
</dbReference>
<dbReference type="CDD" id="cd07346">
    <property type="entry name" value="ABC_6TM_exporters"/>
    <property type="match status" value="1"/>
</dbReference>
<feature type="transmembrane region" description="Helical" evidence="7">
    <location>
        <begin position="32"/>
        <end position="53"/>
    </location>
</feature>
<gene>
    <name evidence="10" type="ORF">GCM10025782_26300</name>
</gene>
<dbReference type="Pfam" id="PF00664">
    <property type="entry name" value="ABC_membrane"/>
    <property type="match status" value="1"/>
</dbReference>
<reference evidence="11" key="1">
    <citation type="journal article" date="2019" name="Int. J. Syst. Evol. Microbiol.">
        <title>The Global Catalogue of Microorganisms (GCM) 10K type strain sequencing project: providing services to taxonomists for standard genome sequencing and annotation.</title>
        <authorList>
            <consortium name="The Broad Institute Genomics Platform"/>
            <consortium name="The Broad Institute Genome Sequencing Center for Infectious Disease"/>
            <person name="Wu L."/>
            <person name="Ma J."/>
        </authorList>
    </citation>
    <scope>NUCLEOTIDE SEQUENCE [LARGE SCALE GENOMIC DNA]</scope>
    <source>
        <strain evidence="11">JCM 18961</strain>
    </source>
</reference>
<dbReference type="Pfam" id="PF00005">
    <property type="entry name" value="ABC_tran"/>
    <property type="match status" value="1"/>
</dbReference>
<dbReference type="SMART" id="SM00382">
    <property type="entry name" value="AAA"/>
    <property type="match status" value="1"/>
</dbReference>
<dbReference type="InterPro" id="IPR036640">
    <property type="entry name" value="ABC1_TM_sf"/>
</dbReference>